<dbReference type="EMBL" id="NBXA01000020">
    <property type="protein sequence ID" value="RFA12990.1"/>
    <property type="molecule type" value="Genomic_DNA"/>
</dbReference>
<comment type="similarity">
    <text evidence="1">Belongs to the universal stress protein A family.</text>
</comment>
<reference evidence="4 5" key="1">
    <citation type="submission" date="2017-04" db="EMBL/GenBank/DDBJ databases">
        <title>Comparative genome analysis of Subtercola boreus.</title>
        <authorList>
            <person name="Cho Y.-J."/>
            <person name="Cho A."/>
            <person name="Kim O.-S."/>
            <person name="Lee J.-I."/>
        </authorList>
    </citation>
    <scope>NUCLEOTIDE SEQUENCE [LARGE SCALE GENOMIC DNA]</scope>
    <source>
        <strain evidence="4 5">P27444</strain>
    </source>
</reference>
<evidence type="ECO:0000313" key="4">
    <source>
        <dbReference type="EMBL" id="RFA12990.1"/>
    </source>
</evidence>
<dbReference type="InterPro" id="IPR014729">
    <property type="entry name" value="Rossmann-like_a/b/a_fold"/>
</dbReference>
<sequence length="325" mass="33534">MDTTAPGTASAPASASAPAPGPARIVVGVDGSPSSVEALRYAGELAGRRGLALRALITWAYPISYSPFPGTFSPREDAEGRLSAAIREVFGDTPPDGYEQQVVEGSAARVLIGESATAELLVVGSRGLGGFAGLLLGSVSSQCAEHAHCPVAVFHAPRAATGHGSRTDAEPQPGERDVVVVGHDGSMNADRALQWALRAAEDLGCGVEIVRTWSIDRIPRQFSEEFGSVPSFDEVTARVQRDLVAETAVFLTSHPAVVVTHRAALSQPASELLARSAHARLLVLGSRGHGGFAGLLLGSVSTECAAHATCPVVVIPPESNAPADD</sequence>
<gene>
    <name evidence="4" type="ORF">B7R21_09085</name>
</gene>
<dbReference type="SUPFAM" id="SSF52402">
    <property type="entry name" value="Adenine nucleotide alpha hydrolases-like"/>
    <property type="match status" value="2"/>
</dbReference>
<dbReference type="OrthoDB" id="6174426at2"/>
<feature type="domain" description="UspA" evidence="3">
    <location>
        <begin position="177"/>
        <end position="316"/>
    </location>
</feature>
<evidence type="ECO:0000259" key="3">
    <source>
        <dbReference type="Pfam" id="PF00582"/>
    </source>
</evidence>
<comment type="caution">
    <text evidence="4">The sequence shown here is derived from an EMBL/GenBank/DDBJ whole genome shotgun (WGS) entry which is preliminary data.</text>
</comment>
<proteinExistence type="inferred from homology"/>
<accession>A0A3E0VTN3</accession>
<evidence type="ECO:0000313" key="5">
    <source>
        <dbReference type="Proteomes" id="UP000256709"/>
    </source>
</evidence>
<dbReference type="InterPro" id="IPR006016">
    <property type="entry name" value="UspA"/>
</dbReference>
<dbReference type="Pfam" id="PF00582">
    <property type="entry name" value="Usp"/>
    <property type="match status" value="2"/>
</dbReference>
<dbReference type="Gene3D" id="3.40.50.620">
    <property type="entry name" value="HUPs"/>
    <property type="match status" value="2"/>
</dbReference>
<dbReference type="Proteomes" id="UP000256709">
    <property type="component" value="Unassembled WGS sequence"/>
</dbReference>
<name>A0A3E0VTN3_9MICO</name>
<dbReference type="PANTHER" id="PTHR46553">
    <property type="entry name" value="ADENINE NUCLEOTIDE ALPHA HYDROLASES-LIKE SUPERFAMILY PROTEIN"/>
    <property type="match status" value="1"/>
</dbReference>
<feature type="domain" description="UspA" evidence="3">
    <location>
        <begin position="24"/>
        <end position="154"/>
    </location>
</feature>
<organism evidence="4 5">
    <name type="scientific">Subtercola boreus</name>
    <dbReference type="NCBI Taxonomy" id="120213"/>
    <lineage>
        <taxon>Bacteria</taxon>
        <taxon>Bacillati</taxon>
        <taxon>Actinomycetota</taxon>
        <taxon>Actinomycetes</taxon>
        <taxon>Micrococcales</taxon>
        <taxon>Microbacteriaceae</taxon>
        <taxon>Subtercola</taxon>
    </lineage>
</organism>
<dbReference type="PRINTS" id="PR01438">
    <property type="entry name" value="UNVRSLSTRESS"/>
</dbReference>
<dbReference type="InterPro" id="IPR006015">
    <property type="entry name" value="Universal_stress_UspA"/>
</dbReference>
<feature type="region of interest" description="Disordered" evidence="2">
    <location>
        <begin position="1"/>
        <end position="21"/>
    </location>
</feature>
<feature type="compositionally biased region" description="Low complexity" evidence="2">
    <location>
        <begin position="1"/>
        <end position="18"/>
    </location>
</feature>
<evidence type="ECO:0000256" key="1">
    <source>
        <dbReference type="ARBA" id="ARBA00008791"/>
    </source>
</evidence>
<dbReference type="PANTHER" id="PTHR46553:SF3">
    <property type="entry name" value="ADENINE NUCLEOTIDE ALPHA HYDROLASES-LIKE SUPERFAMILY PROTEIN"/>
    <property type="match status" value="1"/>
</dbReference>
<evidence type="ECO:0000256" key="2">
    <source>
        <dbReference type="SAM" id="MobiDB-lite"/>
    </source>
</evidence>
<dbReference type="AlphaFoldDB" id="A0A3E0VTN3"/>
<dbReference type="RefSeq" id="WP_116282931.1">
    <property type="nucleotide sequence ID" value="NZ_NBXA01000020.1"/>
</dbReference>
<protein>
    <recommendedName>
        <fullName evidence="3">UspA domain-containing protein</fullName>
    </recommendedName>
</protein>